<gene>
    <name evidence="6" type="ORF">MNBD_GAMMA12-3769</name>
</gene>
<evidence type="ECO:0000256" key="4">
    <source>
        <dbReference type="ARBA" id="ARBA00023186"/>
    </source>
</evidence>
<dbReference type="AlphaFoldDB" id="A0A3B0YF98"/>
<proteinExistence type="predicted"/>
<sequence length="103" mass="11857">MDKDSLVKEIMNITCAMLEDAKTGKWDYLSAMESRRKEWLEEYFVGPVEENHAKQAAELVRSVLKADKELIALVNNIKKQYSQEHSALKEGHKATTAYQLNQK</sequence>
<evidence type="ECO:0000256" key="1">
    <source>
        <dbReference type="ARBA" id="ARBA00004496"/>
    </source>
</evidence>
<dbReference type="Pfam" id="PF05400">
    <property type="entry name" value="FliT"/>
    <property type="match status" value="1"/>
</dbReference>
<dbReference type="EMBL" id="UOFL01000049">
    <property type="protein sequence ID" value="VAW74002.1"/>
    <property type="molecule type" value="Genomic_DNA"/>
</dbReference>
<evidence type="ECO:0000256" key="3">
    <source>
        <dbReference type="ARBA" id="ARBA00022795"/>
    </source>
</evidence>
<dbReference type="Gene3D" id="1.20.58.380">
    <property type="entry name" value="Flagellar protein flit"/>
    <property type="match status" value="1"/>
</dbReference>
<comment type="subcellular location">
    <subcellularLocation>
        <location evidence="1">Cytoplasm</location>
    </subcellularLocation>
</comment>
<dbReference type="InterPro" id="IPR008622">
    <property type="entry name" value="FliT"/>
</dbReference>
<reference evidence="6" key="1">
    <citation type="submission" date="2018-06" db="EMBL/GenBank/DDBJ databases">
        <authorList>
            <person name="Zhirakovskaya E."/>
        </authorList>
    </citation>
    <scope>NUCLEOTIDE SEQUENCE</scope>
</reference>
<keyword evidence="4" id="KW-0143">Chaperone</keyword>
<evidence type="ECO:0000313" key="6">
    <source>
        <dbReference type="EMBL" id="VAW74002.1"/>
    </source>
</evidence>
<evidence type="ECO:0000256" key="5">
    <source>
        <dbReference type="SAM" id="MobiDB-lite"/>
    </source>
</evidence>
<evidence type="ECO:0000256" key="2">
    <source>
        <dbReference type="ARBA" id="ARBA00022490"/>
    </source>
</evidence>
<name>A0A3B0YF98_9ZZZZ</name>
<organism evidence="6">
    <name type="scientific">hydrothermal vent metagenome</name>
    <dbReference type="NCBI Taxonomy" id="652676"/>
    <lineage>
        <taxon>unclassified sequences</taxon>
        <taxon>metagenomes</taxon>
        <taxon>ecological metagenomes</taxon>
    </lineage>
</organism>
<feature type="region of interest" description="Disordered" evidence="5">
    <location>
        <begin position="84"/>
        <end position="103"/>
    </location>
</feature>
<keyword evidence="3" id="KW-1005">Bacterial flagellum biogenesis</keyword>
<keyword evidence="2" id="KW-0963">Cytoplasm</keyword>
<evidence type="ECO:0008006" key="7">
    <source>
        <dbReference type="Google" id="ProtNLM"/>
    </source>
</evidence>
<accession>A0A3B0YF98</accession>
<protein>
    <recommendedName>
        <fullName evidence="7">Flagellar protein FliT</fullName>
    </recommendedName>
</protein>